<dbReference type="PANTHER" id="PTHR42760">
    <property type="entry name" value="SHORT-CHAIN DEHYDROGENASES/REDUCTASES FAMILY MEMBER"/>
    <property type="match status" value="1"/>
</dbReference>
<dbReference type="AlphaFoldDB" id="A0A3Q9QVQ0"/>
<dbReference type="GO" id="GO:0016616">
    <property type="term" value="F:oxidoreductase activity, acting on the CH-OH group of donors, NAD or NADP as acceptor"/>
    <property type="evidence" value="ECO:0007669"/>
    <property type="project" value="TreeGrafter"/>
</dbReference>
<dbReference type="RefSeq" id="WP_127487251.1">
    <property type="nucleotide sequence ID" value="NZ_CP022572.1"/>
</dbReference>
<dbReference type="NCBIfam" id="NF005559">
    <property type="entry name" value="PRK07231.1"/>
    <property type="match status" value="1"/>
</dbReference>
<keyword evidence="2" id="KW-0560">Oxidoreductase</keyword>
<evidence type="ECO:0000313" key="3">
    <source>
        <dbReference type="EMBL" id="AZU62532.1"/>
    </source>
</evidence>
<dbReference type="Proteomes" id="UP000282892">
    <property type="component" value="Chromosome"/>
</dbReference>
<proteinExistence type="inferred from homology"/>
<organism evidence="3 4">
    <name type="scientific">Neobacillus mesonae</name>
    <dbReference type="NCBI Taxonomy" id="1193713"/>
    <lineage>
        <taxon>Bacteria</taxon>
        <taxon>Bacillati</taxon>
        <taxon>Bacillota</taxon>
        <taxon>Bacilli</taxon>
        <taxon>Bacillales</taxon>
        <taxon>Bacillaceae</taxon>
        <taxon>Neobacillus</taxon>
    </lineage>
</organism>
<dbReference type="STRING" id="1193713.GCA_001636315_05543"/>
<dbReference type="OrthoDB" id="9803333at2"/>
<dbReference type="EMBL" id="CP022572">
    <property type="protein sequence ID" value="AZU62532.1"/>
    <property type="molecule type" value="Genomic_DNA"/>
</dbReference>
<evidence type="ECO:0000313" key="4">
    <source>
        <dbReference type="Proteomes" id="UP000282892"/>
    </source>
</evidence>
<dbReference type="Gene3D" id="3.40.50.720">
    <property type="entry name" value="NAD(P)-binding Rossmann-like Domain"/>
    <property type="match status" value="1"/>
</dbReference>
<evidence type="ECO:0000256" key="2">
    <source>
        <dbReference type="ARBA" id="ARBA00023002"/>
    </source>
</evidence>
<dbReference type="KEGG" id="nmk:CHR53_15315"/>
<sequence length="256" mass="28031">MNYKNRFDLNNKTSIVTGAGSGIGKEIAIALAQFGSDVVVVDIHAEKAVQTTQELQSYQVKSIAVPADVSRVDEVIRLVNLTIEHFGKIDILINNAGIMQKSNFEDMSLKEWKHILEVNLDSVFLMSKYAGREMMKRRSGSIVNTASISSFIANKEPQCAYNVSKAGIHMLTQCLASEWAQYNIRVNSIAPGYTRTTMTKGLLENKENVKDVESLIPLGRLADPSEIASLAVLLASDASSYTTGSVLHADGGYLVW</sequence>
<name>A0A3Q9QVQ0_9BACI</name>
<dbReference type="SUPFAM" id="SSF51735">
    <property type="entry name" value="NAD(P)-binding Rossmann-fold domains"/>
    <property type="match status" value="1"/>
</dbReference>
<dbReference type="PROSITE" id="PS00061">
    <property type="entry name" value="ADH_SHORT"/>
    <property type="match status" value="1"/>
</dbReference>
<dbReference type="CDD" id="cd05233">
    <property type="entry name" value="SDR_c"/>
    <property type="match status" value="1"/>
</dbReference>
<protein>
    <recommendedName>
        <fullName evidence="5">Short-chain dehydrogenase</fullName>
    </recommendedName>
</protein>
<comment type="similarity">
    <text evidence="1">Belongs to the short-chain dehydrogenases/reductases (SDR) family.</text>
</comment>
<dbReference type="InterPro" id="IPR036291">
    <property type="entry name" value="NAD(P)-bd_dom_sf"/>
</dbReference>
<keyword evidence="4" id="KW-1185">Reference proteome</keyword>
<dbReference type="PANTHER" id="PTHR42760:SF115">
    <property type="entry name" value="3-OXOACYL-[ACYL-CARRIER-PROTEIN] REDUCTASE FABG"/>
    <property type="match status" value="1"/>
</dbReference>
<reference evidence="3 4" key="1">
    <citation type="submission" date="2017-07" db="EMBL/GenBank/DDBJ databases">
        <title>The complete genome sequence of Bacillus mesonae strain H20-5, an efficient strain improving plant abiotic stress resistance.</title>
        <authorList>
            <person name="Kim S.Y."/>
            <person name="Song H."/>
            <person name="Sang M.K."/>
            <person name="Weon H.-Y."/>
            <person name="Song J."/>
        </authorList>
    </citation>
    <scope>NUCLEOTIDE SEQUENCE [LARGE SCALE GENOMIC DNA]</scope>
    <source>
        <strain evidence="3 4">H20-5</strain>
    </source>
</reference>
<dbReference type="InterPro" id="IPR020904">
    <property type="entry name" value="Sc_DH/Rdtase_CS"/>
</dbReference>
<dbReference type="FunFam" id="3.40.50.720:FF:000084">
    <property type="entry name" value="Short-chain dehydrogenase reductase"/>
    <property type="match status" value="1"/>
</dbReference>
<dbReference type="PRINTS" id="PR00081">
    <property type="entry name" value="GDHRDH"/>
</dbReference>
<accession>A0A3Q9QVQ0</accession>
<dbReference type="Pfam" id="PF13561">
    <property type="entry name" value="adh_short_C2"/>
    <property type="match status" value="1"/>
</dbReference>
<gene>
    <name evidence="3" type="ORF">CHR53_15315</name>
</gene>
<dbReference type="GO" id="GO:0008206">
    <property type="term" value="P:bile acid metabolic process"/>
    <property type="evidence" value="ECO:0007669"/>
    <property type="project" value="UniProtKB-ARBA"/>
</dbReference>
<evidence type="ECO:0000256" key="1">
    <source>
        <dbReference type="ARBA" id="ARBA00006484"/>
    </source>
</evidence>
<dbReference type="PRINTS" id="PR00080">
    <property type="entry name" value="SDRFAMILY"/>
</dbReference>
<dbReference type="InterPro" id="IPR002347">
    <property type="entry name" value="SDR_fam"/>
</dbReference>
<evidence type="ECO:0008006" key="5">
    <source>
        <dbReference type="Google" id="ProtNLM"/>
    </source>
</evidence>